<keyword evidence="9" id="KW-0325">Glycoprotein</keyword>
<dbReference type="GO" id="GO:0005794">
    <property type="term" value="C:Golgi apparatus"/>
    <property type="evidence" value="ECO:0007669"/>
    <property type="project" value="TreeGrafter"/>
</dbReference>
<keyword evidence="6" id="KW-0735">Signal-anchor</keyword>
<dbReference type="OMA" id="GERRMEC"/>
<keyword evidence="4" id="KW-0808">Transferase</keyword>
<evidence type="ECO:0000256" key="1">
    <source>
        <dbReference type="ARBA" id="ARBA00004606"/>
    </source>
</evidence>
<dbReference type="GO" id="GO:0006493">
    <property type="term" value="P:protein O-linked glycosylation"/>
    <property type="evidence" value="ECO:0007669"/>
    <property type="project" value="TreeGrafter"/>
</dbReference>
<organism evidence="10 11">
    <name type="scientific">Phytophthora infestans (strain T30-4)</name>
    <name type="common">Potato late blight agent</name>
    <dbReference type="NCBI Taxonomy" id="403677"/>
    <lineage>
        <taxon>Eukaryota</taxon>
        <taxon>Sar</taxon>
        <taxon>Stramenopiles</taxon>
        <taxon>Oomycota</taxon>
        <taxon>Peronosporomycetes</taxon>
        <taxon>Peronosporales</taxon>
        <taxon>Peronosporaceae</taxon>
        <taxon>Phytophthora</taxon>
    </lineage>
</organism>
<dbReference type="GeneID" id="9463071"/>
<gene>
    <name evidence="10" type="ORF">PITG_06738</name>
</gene>
<comment type="subcellular location">
    <subcellularLocation>
        <location evidence="1">Membrane</location>
        <topology evidence="1">Single-pass type II membrane protein</topology>
    </subcellularLocation>
</comment>
<dbReference type="RefSeq" id="XP_002904733.1">
    <property type="nucleotide sequence ID" value="XM_002904687.1"/>
</dbReference>
<evidence type="ECO:0000256" key="6">
    <source>
        <dbReference type="ARBA" id="ARBA00022968"/>
    </source>
</evidence>
<dbReference type="Pfam" id="PF11051">
    <property type="entry name" value="Mannosyl_trans3"/>
    <property type="match status" value="1"/>
</dbReference>
<dbReference type="KEGG" id="pif:PITG_06738"/>
<dbReference type="InterPro" id="IPR022751">
    <property type="entry name" value="Alpha_mannosyltransferase"/>
</dbReference>
<protein>
    <submittedName>
        <fullName evidence="10">Uncharacterized protein</fullName>
    </submittedName>
</protein>
<dbReference type="PANTHER" id="PTHR31392:SF1">
    <property type="entry name" value="ALPHA-1,3-MANNOSYLTRANSFERASE MNN1-RELATED"/>
    <property type="match status" value="1"/>
</dbReference>
<dbReference type="HOGENOM" id="CLU_035956_1_0_1"/>
<evidence type="ECO:0000313" key="10">
    <source>
        <dbReference type="EMBL" id="EEY53115.1"/>
    </source>
</evidence>
<keyword evidence="3" id="KW-0328">Glycosyltransferase</keyword>
<evidence type="ECO:0000256" key="8">
    <source>
        <dbReference type="ARBA" id="ARBA00023136"/>
    </source>
</evidence>
<evidence type="ECO:0000256" key="3">
    <source>
        <dbReference type="ARBA" id="ARBA00022676"/>
    </source>
</evidence>
<dbReference type="OrthoDB" id="430354at2759"/>
<evidence type="ECO:0000256" key="7">
    <source>
        <dbReference type="ARBA" id="ARBA00022989"/>
    </source>
</evidence>
<dbReference type="eggNOG" id="ENOG502RC99">
    <property type="taxonomic scope" value="Eukaryota"/>
</dbReference>
<dbReference type="InParanoid" id="D0N7Z8"/>
<accession>D0N7Z8</accession>
<dbReference type="EMBL" id="DS028127">
    <property type="protein sequence ID" value="EEY53115.1"/>
    <property type="molecule type" value="Genomic_DNA"/>
</dbReference>
<evidence type="ECO:0000256" key="2">
    <source>
        <dbReference type="ARBA" id="ARBA00009105"/>
    </source>
</evidence>
<sequence length="343" mass="39260">MPHCGDVSIESQKMFIEKSIRGSIRYYDVLFCENMEACHSKFRSFDIKAISVVFSKLEEIMMADADTGFFVSPAILWESEKYKATGTLLMNDRIAHEIYFMAERAVGSGNIFCQHRYMSSFYPAPFRSISTLERDKTTLPNPSPAKLKFEPSDHLLNNHSWNLRTGHQDSPIMFWNKKKKQRATPILGSFKSLSDIGPPPSYGDKELPQSWWRLSILSRISCRYGLSKNGEKNSTLCGDVAQVFPIKQANENDPELQPVYYMKARMADVYLGAFGERRMECPFEMTGAHGCMNDFVIMWEKVAQDCTSDPQTKESRNTATDGVVDEQMHEMREAYRQVIIPNV</sequence>
<evidence type="ECO:0000256" key="9">
    <source>
        <dbReference type="ARBA" id="ARBA00023180"/>
    </source>
</evidence>
<keyword evidence="7" id="KW-1133">Transmembrane helix</keyword>
<dbReference type="GO" id="GO:0016020">
    <property type="term" value="C:membrane"/>
    <property type="evidence" value="ECO:0007669"/>
    <property type="project" value="UniProtKB-SubCell"/>
</dbReference>
<name>D0N7Z8_PHYIT</name>
<evidence type="ECO:0000313" key="11">
    <source>
        <dbReference type="Proteomes" id="UP000006643"/>
    </source>
</evidence>
<dbReference type="VEuPathDB" id="FungiDB:PITG_06738"/>
<keyword evidence="8" id="KW-0472">Membrane</keyword>
<dbReference type="AlphaFoldDB" id="D0N7Z8"/>
<reference evidence="11" key="1">
    <citation type="journal article" date="2009" name="Nature">
        <title>Genome sequence and analysis of the Irish potato famine pathogen Phytophthora infestans.</title>
        <authorList>
            <consortium name="The Broad Institute Genome Sequencing Platform"/>
            <person name="Haas B.J."/>
            <person name="Kamoun S."/>
            <person name="Zody M.C."/>
            <person name="Jiang R.H."/>
            <person name="Handsaker R.E."/>
            <person name="Cano L.M."/>
            <person name="Grabherr M."/>
            <person name="Kodira C.D."/>
            <person name="Raffaele S."/>
            <person name="Torto-Alalibo T."/>
            <person name="Bozkurt T.O."/>
            <person name="Ah-Fong A.M."/>
            <person name="Alvarado L."/>
            <person name="Anderson V.L."/>
            <person name="Armstrong M.R."/>
            <person name="Avrova A."/>
            <person name="Baxter L."/>
            <person name="Beynon J."/>
            <person name="Boevink P.C."/>
            <person name="Bollmann S.R."/>
            <person name="Bos J.I."/>
            <person name="Bulone V."/>
            <person name="Cai G."/>
            <person name="Cakir C."/>
            <person name="Carrington J.C."/>
            <person name="Chawner M."/>
            <person name="Conti L."/>
            <person name="Costanzo S."/>
            <person name="Ewan R."/>
            <person name="Fahlgren N."/>
            <person name="Fischbach M.A."/>
            <person name="Fugelstad J."/>
            <person name="Gilroy E.M."/>
            <person name="Gnerre S."/>
            <person name="Green P.J."/>
            <person name="Grenville-Briggs L.J."/>
            <person name="Griffith J."/>
            <person name="Grunwald N.J."/>
            <person name="Horn K."/>
            <person name="Horner N.R."/>
            <person name="Hu C.H."/>
            <person name="Huitema E."/>
            <person name="Jeong D.H."/>
            <person name="Jones A.M."/>
            <person name="Jones J.D."/>
            <person name="Jones R.W."/>
            <person name="Karlsson E.K."/>
            <person name="Kunjeti S.G."/>
            <person name="Lamour K."/>
            <person name="Liu Z."/>
            <person name="Ma L."/>
            <person name="Maclean D."/>
            <person name="Chibucos M.C."/>
            <person name="McDonald H."/>
            <person name="McWalters J."/>
            <person name="Meijer H.J."/>
            <person name="Morgan W."/>
            <person name="Morris P.F."/>
            <person name="Munro C.A."/>
            <person name="O'Neill K."/>
            <person name="Ospina-Giraldo M."/>
            <person name="Pinzon A."/>
            <person name="Pritchard L."/>
            <person name="Ramsahoye B."/>
            <person name="Ren Q."/>
            <person name="Restrepo S."/>
            <person name="Roy S."/>
            <person name="Sadanandom A."/>
            <person name="Savidor A."/>
            <person name="Schornack S."/>
            <person name="Schwartz D.C."/>
            <person name="Schumann U.D."/>
            <person name="Schwessinger B."/>
            <person name="Seyer L."/>
            <person name="Sharpe T."/>
            <person name="Silvar C."/>
            <person name="Song J."/>
            <person name="Studholme D.J."/>
            <person name="Sykes S."/>
            <person name="Thines M."/>
            <person name="van de Vondervoort P.J."/>
            <person name="Phuntumart V."/>
            <person name="Wawra S."/>
            <person name="Weide R."/>
            <person name="Win J."/>
            <person name="Young C."/>
            <person name="Zhou S."/>
            <person name="Fry W."/>
            <person name="Meyers B.C."/>
            <person name="van West P."/>
            <person name="Ristaino J."/>
            <person name="Govers F."/>
            <person name="Birch P.R."/>
            <person name="Whisson S.C."/>
            <person name="Judelson H.S."/>
            <person name="Nusbaum C."/>
        </authorList>
    </citation>
    <scope>NUCLEOTIDE SEQUENCE [LARGE SCALE GENOMIC DNA]</scope>
    <source>
        <strain evidence="11">T30-4</strain>
    </source>
</reference>
<dbReference type="PANTHER" id="PTHR31392">
    <property type="entry name" value="ALPHA-1,3-MANNOSYLTRANSFERASE MNN1-RELATED"/>
    <property type="match status" value="1"/>
</dbReference>
<comment type="similarity">
    <text evidence="2">Belongs to the MNN1/MNT family.</text>
</comment>
<evidence type="ECO:0000256" key="4">
    <source>
        <dbReference type="ARBA" id="ARBA00022679"/>
    </source>
</evidence>
<keyword evidence="5" id="KW-0812">Transmembrane</keyword>
<evidence type="ECO:0000256" key="5">
    <source>
        <dbReference type="ARBA" id="ARBA00022692"/>
    </source>
</evidence>
<keyword evidence="11" id="KW-1185">Reference proteome</keyword>
<dbReference type="Proteomes" id="UP000006643">
    <property type="component" value="Unassembled WGS sequence"/>
</dbReference>
<dbReference type="GO" id="GO:0000033">
    <property type="term" value="F:alpha-1,3-mannosyltransferase activity"/>
    <property type="evidence" value="ECO:0007669"/>
    <property type="project" value="TreeGrafter"/>
</dbReference>
<proteinExistence type="inferred from homology"/>